<keyword evidence="3 6" id="KW-0812">Transmembrane</keyword>
<evidence type="ECO:0000256" key="6">
    <source>
        <dbReference type="SAM" id="Phobius"/>
    </source>
</evidence>
<evidence type="ECO:0000313" key="7">
    <source>
        <dbReference type="EMBL" id="KAA9010325.1"/>
    </source>
</evidence>
<dbReference type="GO" id="GO:0055085">
    <property type="term" value="P:transmembrane transport"/>
    <property type="evidence" value="ECO:0007669"/>
    <property type="project" value="TreeGrafter"/>
</dbReference>
<dbReference type="AlphaFoldDB" id="A0A5J5GQI0"/>
<feature type="transmembrane region" description="Helical" evidence="6">
    <location>
        <begin position="230"/>
        <end position="261"/>
    </location>
</feature>
<evidence type="ECO:0000313" key="8">
    <source>
        <dbReference type="Proteomes" id="UP000326554"/>
    </source>
</evidence>
<accession>A0A5J5GQI0</accession>
<keyword evidence="8" id="KW-1185">Reference proteome</keyword>
<feature type="transmembrane region" description="Helical" evidence="6">
    <location>
        <begin position="67"/>
        <end position="88"/>
    </location>
</feature>
<protein>
    <submittedName>
        <fullName evidence="7">AI-2E family transporter</fullName>
    </submittedName>
</protein>
<comment type="subcellular location">
    <subcellularLocation>
        <location evidence="1">Membrane</location>
        <topology evidence="1">Multi-pass membrane protein</topology>
    </subcellularLocation>
</comment>
<keyword evidence="5 6" id="KW-0472">Membrane</keyword>
<comment type="caution">
    <text evidence="7">The sequence shown here is derived from an EMBL/GenBank/DDBJ whole genome shotgun (WGS) entry which is preliminary data.</text>
</comment>
<feature type="transmembrane region" description="Helical" evidence="6">
    <location>
        <begin position="295"/>
        <end position="312"/>
    </location>
</feature>
<feature type="transmembrane region" description="Helical" evidence="6">
    <location>
        <begin position="34"/>
        <end position="55"/>
    </location>
</feature>
<keyword evidence="4 6" id="KW-1133">Transmembrane helix</keyword>
<reference evidence="7 8" key="1">
    <citation type="submission" date="2019-09" db="EMBL/GenBank/DDBJ databases">
        <authorList>
            <person name="Park J.-S."/>
            <person name="Choi H.-J."/>
        </authorList>
    </citation>
    <scope>NUCLEOTIDE SEQUENCE [LARGE SCALE GENOMIC DNA]</scope>
    <source>
        <strain evidence="7 8">176SS1-4</strain>
    </source>
</reference>
<evidence type="ECO:0000256" key="5">
    <source>
        <dbReference type="ARBA" id="ARBA00023136"/>
    </source>
</evidence>
<evidence type="ECO:0000256" key="1">
    <source>
        <dbReference type="ARBA" id="ARBA00004141"/>
    </source>
</evidence>
<comment type="similarity">
    <text evidence="2">Belongs to the autoinducer-2 exporter (AI-2E) (TC 2.A.86) family.</text>
</comment>
<evidence type="ECO:0000256" key="4">
    <source>
        <dbReference type="ARBA" id="ARBA00022989"/>
    </source>
</evidence>
<evidence type="ECO:0000256" key="2">
    <source>
        <dbReference type="ARBA" id="ARBA00009773"/>
    </source>
</evidence>
<feature type="transmembrane region" description="Helical" evidence="6">
    <location>
        <begin position="318"/>
        <end position="335"/>
    </location>
</feature>
<feature type="transmembrane region" description="Helical" evidence="6">
    <location>
        <begin position="12"/>
        <end position="28"/>
    </location>
</feature>
<gene>
    <name evidence="7" type="ORF">F3S47_03505</name>
</gene>
<feature type="transmembrane region" description="Helical" evidence="6">
    <location>
        <begin position="204"/>
        <end position="224"/>
    </location>
</feature>
<dbReference type="EMBL" id="VYQE01000001">
    <property type="protein sequence ID" value="KAA9010325.1"/>
    <property type="molecule type" value="Genomic_DNA"/>
</dbReference>
<feature type="transmembrane region" description="Helical" evidence="6">
    <location>
        <begin position="148"/>
        <end position="168"/>
    </location>
</feature>
<sequence length="368" mass="40099">MERPLKDNGTLRAWLLATVAIIVTGLALRAMTPVLVPVVFALFLSLVVAPIARWISDRMPRPLKWLGLMAALAVVLAIFALFGFGFWIGGRQIAAEFSDLPERTDQLMQNAGLADRELLGVQIEPLLSNLADRSMQIASSVAQTMVNWTAAGLAGLVISVFLVLMMLAEAPQWTKKLSAATDSDRGRACRSATEIIAHKLRLYLMARAAMGLVTAALYVGWLWLFDLDLLLVWGLLTFLLSFVPNLGSVVSGLLPVLYALLTKDWSTALLIGGGLFVIEQIIGNYVDPKFQGRQVALSPLVILVSILLWGWIWGLPGTLLGVPVMIAILIAAAHVQELRPLALLMSDRTSYDCLDAVVLEEDRDCEGN</sequence>
<evidence type="ECO:0000256" key="3">
    <source>
        <dbReference type="ARBA" id="ARBA00022692"/>
    </source>
</evidence>
<proteinExistence type="inferred from homology"/>
<dbReference type="RefSeq" id="WP_150443811.1">
    <property type="nucleotide sequence ID" value="NZ_VYQE01000001.1"/>
</dbReference>
<dbReference type="InterPro" id="IPR002549">
    <property type="entry name" value="AI-2E-like"/>
</dbReference>
<dbReference type="GO" id="GO:0016020">
    <property type="term" value="C:membrane"/>
    <property type="evidence" value="ECO:0007669"/>
    <property type="project" value="UniProtKB-SubCell"/>
</dbReference>
<organism evidence="7 8">
    <name type="scientific">Histidinibacterium aquaticum</name>
    <dbReference type="NCBI Taxonomy" id="2613962"/>
    <lineage>
        <taxon>Bacteria</taxon>
        <taxon>Pseudomonadati</taxon>
        <taxon>Pseudomonadota</taxon>
        <taxon>Alphaproteobacteria</taxon>
        <taxon>Rhodobacterales</taxon>
        <taxon>Paracoccaceae</taxon>
        <taxon>Histidinibacterium</taxon>
    </lineage>
</organism>
<dbReference type="PANTHER" id="PTHR21716">
    <property type="entry name" value="TRANSMEMBRANE PROTEIN"/>
    <property type="match status" value="1"/>
</dbReference>
<dbReference type="Pfam" id="PF01594">
    <property type="entry name" value="AI-2E_transport"/>
    <property type="match status" value="1"/>
</dbReference>
<dbReference type="PANTHER" id="PTHR21716:SF64">
    <property type="entry name" value="AI-2 TRANSPORT PROTEIN TQSA"/>
    <property type="match status" value="1"/>
</dbReference>
<name>A0A5J5GQI0_9RHOB</name>
<dbReference type="Proteomes" id="UP000326554">
    <property type="component" value="Unassembled WGS sequence"/>
</dbReference>